<dbReference type="InterPro" id="IPR005333">
    <property type="entry name" value="Transcription_factor_TCP"/>
</dbReference>
<accession>A0A9D5ALP0</accession>
<dbReference type="Gramene" id="Psat04G0167400-T1">
    <property type="protein sequence ID" value="KAI5416737.1"/>
    <property type="gene ID" value="KIW84_041674"/>
</dbReference>
<feature type="region of interest" description="Disordered" evidence="6">
    <location>
        <begin position="374"/>
        <end position="398"/>
    </location>
</feature>
<dbReference type="PROSITE" id="PS51369">
    <property type="entry name" value="TCP"/>
    <property type="match status" value="1"/>
</dbReference>
<dbReference type="PANTHER" id="PTHR31072:SF218">
    <property type="entry name" value="TRANSCRIPTION FACTOR TCP11-RELATED"/>
    <property type="match status" value="1"/>
</dbReference>
<feature type="compositionally biased region" description="Basic and acidic residues" evidence="6">
    <location>
        <begin position="98"/>
        <end position="110"/>
    </location>
</feature>
<feature type="region of interest" description="Disordered" evidence="6">
    <location>
        <begin position="203"/>
        <end position="223"/>
    </location>
</feature>
<feature type="region of interest" description="Disordered" evidence="6">
    <location>
        <begin position="244"/>
        <end position="287"/>
    </location>
</feature>
<feature type="compositionally biased region" description="Low complexity" evidence="6">
    <location>
        <begin position="245"/>
        <end position="264"/>
    </location>
</feature>
<comment type="caution">
    <text evidence="8">The sequence shown here is derived from an EMBL/GenBank/DDBJ whole genome shotgun (WGS) entry which is preliminary data.</text>
</comment>
<reference evidence="8 9" key="1">
    <citation type="journal article" date="2022" name="Nat. Genet.">
        <title>Improved pea reference genome and pan-genome highlight genomic features and evolutionary characteristics.</title>
        <authorList>
            <person name="Yang T."/>
            <person name="Liu R."/>
            <person name="Luo Y."/>
            <person name="Hu S."/>
            <person name="Wang D."/>
            <person name="Wang C."/>
            <person name="Pandey M.K."/>
            <person name="Ge S."/>
            <person name="Xu Q."/>
            <person name="Li N."/>
            <person name="Li G."/>
            <person name="Huang Y."/>
            <person name="Saxena R.K."/>
            <person name="Ji Y."/>
            <person name="Li M."/>
            <person name="Yan X."/>
            <person name="He Y."/>
            <person name="Liu Y."/>
            <person name="Wang X."/>
            <person name="Xiang C."/>
            <person name="Varshney R.K."/>
            <person name="Ding H."/>
            <person name="Gao S."/>
            <person name="Zong X."/>
        </authorList>
    </citation>
    <scope>NUCLEOTIDE SEQUENCE [LARGE SCALE GENOMIC DNA]</scope>
    <source>
        <strain evidence="8 9">cv. Zhongwan 6</strain>
    </source>
</reference>
<organism evidence="8 9">
    <name type="scientific">Pisum sativum</name>
    <name type="common">Garden pea</name>
    <name type="synonym">Lathyrus oleraceus</name>
    <dbReference type="NCBI Taxonomy" id="3888"/>
    <lineage>
        <taxon>Eukaryota</taxon>
        <taxon>Viridiplantae</taxon>
        <taxon>Streptophyta</taxon>
        <taxon>Embryophyta</taxon>
        <taxon>Tracheophyta</taxon>
        <taxon>Spermatophyta</taxon>
        <taxon>Magnoliopsida</taxon>
        <taxon>eudicotyledons</taxon>
        <taxon>Gunneridae</taxon>
        <taxon>Pentapetalae</taxon>
        <taxon>rosids</taxon>
        <taxon>fabids</taxon>
        <taxon>Fabales</taxon>
        <taxon>Fabaceae</taxon>
        <taxon>Papilionoideae</taxon>
        <taxon>50 kb inversion clade</taxon>
        <taxon>NPAAA clade</taxon>
        <taxon>Hologalegina</taxon>
        <taxon>IRL clade</taxon>
        <taxon>Fabeae</taxon>
        <taxon>Lathyrus</taxon>
    </lineage>
</organism>
<evidence type="ECO:0000256" key="1">
    <source>
        <dbReference type="ARBA" id="ARBA00004123"/>
    </source>
</evidence>
<dbReference type="PANTHER" id="PTHR31072">
    <property type="entry name" value="TRANSCRIPTION FACTOR TCP4-RELATED"/>
    <property type="match status" value="1"/>
</dbReference>
<evidence type="ECO:0000259" key="7">
    <source>
        <dbReference type="PROSITE" id="PS51369"/>
    </source>
</evidence>
<dbReference type="OrthoDB" id="1426352at2759"/>
<dbReference type="InterPro" id="IPR017887">
    <property type="entry name" value="TF_TCP_subgr"/>
</dbReference>
<gene>
    <name evidence="8" type="ORF">KIW84_041674</name>
</gene>
<dbReference type="GO" id="GO:0005634">
    <property type="term" value="C:nucleus"/>
    <property type="evidence" value="ECO:0007669"/>
    <property type="project" value="UniProtKB-SubCell"/>
</dbReference>
<evidence type="ECO:0000256" key="4">
    <source>
        <dbReference type="ARBA" id="ARBA00023163"/>
    </source>
</evidence>
<dbReference type="EMBL" id="JAMSHJ010000004">
    <property type="protein sequence ID" value="KAI5416737.1"/>
    <property type="molecule type" value="Genomic_DNA"/>
</dbReference>
<sequence length="449" mass="48433">MEGGDDLHHHHHHHQHQHHHHQQQQQRQNQNFPFQLLEKKEDQQEAASCSTSSPYPSLAISPTEPSTSNSNRSNQLVPAAAPTTSDPGSKKPPPKRTSTKDRHTKVEGRGRRIRMPALCAARVFQLTRELGHKSDGETIEWLLQQAEPAVIAATGTGTIPANFTSLNISLRSSGSSMSVPSQLRSSYFNPNFSLQQRRTLFPGIGLSSSDNSSNNNNNNTSMLLNFQSNNLTNMLQAKQELRDGNANTNSNAPSSSTTLDLSETSGEDQSMGGRKRRPSSEQDLSSIQHQMGSYLLQSSAGSIPASHTQMPANIWMVANSNNQIMSGGDPIWTFPSVNNSAALYRGAVSTSGLHFMNFPQPMALLPGQQLGNSSVGVSGGGGSSGGGGGGGGNINMNMNMNEGHLSMLAGLSPYRPVSDHQSHQQQHQQQPSGSQSHHRGGSHDDRHDN</sequence>
<protein>
    <recommendedName>
        <fullName evidence="7">TCP domain-containing protein</fullName>
    </recommendedName>
</protein>
<evidence type="ECO:0000313" key="8">
    <source>
        <dbReference type="EMBL" id="KAI5416737.1"/>
    </source>
</evidence>
<feature type="compositionally biased region" description="Low complexity" evidence="6">
    <location>
        <begin position="206"/>
        <end position="223"/>
    </location>
</feature>
<feature type="compositionally biased region" description="Gly residues" evidence="6">
    <location>
        <begin position="377"/>
        <end position="393"/>
    </location>
</feature>
<feature type="compositionally biased region" description="Polar residues" evidence="6">
    <location>
        <begin position="63"/>
        <end position="87"/>
    </location>
</feature>
<feature type="region of interest" description="Disordered" evidence="6">
    <location>
        <begin position="1"/>
        <end position="113"/>
    </location>
</feature>
<keyword evidence="2" id="KW-0805">Transcription regulation</keyword>
<comment type="subcellular location">
    <subcellularLocation>
        <location evidence="1">Nucleus</location>
    </subcellularLocation>
</comment>
<feature type="compositionally biased region" description="Polar residues" evidence="6">
    <location>
        <begin position="45"/>
        <end position="55"/>
    </location>
</feature>
<evidence type="ECO:0000256" key="6">
    <source>
        <dbReference type="SAM" id="MobiDB-lite"/>
    </source>
</evidence>
<feature type="domain" description="TCP" evidence="7">
    <location>
        <begin position="99"/>
        <end position="153"/>
    </location>
</feature>
<keyword evidence="9" id="KW-1185">Reference proteome</keyword>
<dbReference type="Pfam" id="PF03634">
    <property type="entry name" value="TCP"/>
    <property type="match status" value="1"/>
</dbReference>
<dbReference type="AlphaFoldDB" id="A0A9D5ALP0"/>
<evidence type="ECO:0000256" key="3">
    <source>
        <dbReference type="ARBA" id="ARBA00023125"/>
    </source>
</evidence>
<dbReference type="GO" id="GO:0003700">
    <property type="term" value="F:DNA-binding transcription factor activity"/>
    <property type="evidence" value="ECO:0007669"/>
    <property type="project" value="InterPro"/>
</dbReference>
<dbReference type="GO" id="GO:0043565">
    <property type="term" value="F:sequence-specific DNA binding"/>
    <property type="evidence" value="ECO:0007669"/>
    <property type="project" value="TreeGrafter"/>
</dbReference>
<feature type="compositionally biased region" description="Basic residues" evidence="6">
    <location>
        <begin position="9"/>
        <end position="22"/>
    </location>
</feature>
<dbReference type="Proteomes" id="UP001058974">
    <property type="component" value="Chromosome 4"/>
</dbReference>
<feature type="compositionally biased region" description="Low complexity" evidence="6">
    <location>
        <begin position="423"/>
        <end position="435"/>
    </location>
</feature>
<feature type="region of interest" description="Disordered" evidence="6">
    <location>
        <begin position="410"/>
        <end position="449"/>
    </location>
</feature>
<keyword evidence="5" id="KW-0539">Nucleus</keyword>
<evidence type="ECO:0000256" key="5">
    <source>
        <dbReference type="ARBA" id="ARBA00023242"/>
    </source>
</evidence>
<dbReference type="SMR" id="A0A9D5ALP0"/>
<keyword evidence="4" id="KW-0804">Transcription</keyword>
<evidence type="ECO:0000313" key="9">
    <source>
        <dbReference type="Proteomes" id="UP001058974"/>
    </source>
</evidence>
<proteinExistence type="predicted"/>
<name>A0A9D5ALP0_PEA</name>
<evidence type="ECO:0000256" key="2">
    <source>
        <dbReference type="ARBA" id="ARBA00023015"/>
    </source>
</evidence>
<keyword evidence="3" id="KW-0238">DNA-binding</keyword>